<dbReference type="RefSeq" id="WP_246182283.1">
    <property type="nucleotide sequence ID" value="NZ_CABPRV010000012.1"/>
</dbReference>
<dbReference type="SUPFAM" id="SSF51182">
    <property type="entry name" value="RmlC-like cupins"/>
    <property type="match status" value="1"/>
</dbReference>
<dbReference type="Gene3D" id="2.60.120.10">
    <property type="entry name" value="Jelly Rolls"/>
    <property type="match status" value="1"/>
</dbReference>
<evidence type="ECO:0000313" key="3">
    <source>
        <dbReference type="Proteomes" id="UP000366065"/>
    </source>
</evidence>
<sequence>MDTNEAMAENTPAKHFNQRLQGKLEPTKGGSVYVDPKSMEWQKSQFDKIWMKVLYRNDQEGEMTVLLKWEPGATLPFHRHPEIEQSFVLEGSFYDHDGICRAGEYVYRVPGSLHETHSDEGCLLLAVYRKPNTFFNAVAGFENKKY</sequence>
<dbReference type="InterPro" id="IPR014710">
    <property type="entry name" value="RmlC-like_jellyroll"/>
</dbReference>
<dbReference type="InterPro" id="IPR011051">
    <property type="entry name" value="RmlC_Cupin_sf"/>
</dbReference>
<organism evidence="2 3">
    <name type="scientific">Pandoraea capi</name>
    <dbReference type="NCBI Taxonomy" id="2508286"/>
    <lineage>
        <taxon>Bacteria</taxon>
        <taxon>Pseudomonadati</taxon>
        <taxon>Pseudomonadota</taxon>
        <taxon>Betaproteobacteria</taxon>
        <taxon>Burkholderiales</taxon>
        <taxon>Burkholderiaceae</taxon>
        <taxon>Pandoraea</taxon>
    </lineage>
</organism>
<dbReference type="InterPro" id="IPR025979">
    <property type="entry name" value="ChrR-like_cupin_dom"/>
</dbReference>
<comment type="caution">
    <text evidence="2">The sequence shown here is derived from an EMBL/GenBank/DDBJ whole genome shotgun (WGS) entry which is preliminary data.</text>
</comment>
<dbReference type="EMBL" id="CABPRV010000012">
    <property type="protein sequence ID" value="VVE45723.1"/>
    <property type="molecule type" value="Genomic_DNA"/>
</dbReference>
<keyword evidence="3" id="KW-1185">Reference proteome</keyword>
<feature type="domain" description="ChrR-like cupin" evidence="1">
    <location>
        <begin position="31"/>
        <end position="126"/>
    </location>
</feature>
<gene>
    <name evidence="2" type="ORF">PCA20602_04406</name>
</gene>
<protein>
    <submittedName>
        <fullName evidence="2">Anti-Sigm factor, ChrR</fullName>
    </submittedName>
</protein>
<reference evidence="2 3" key="1">
    <citation type="submission" date="2019-08" db="EMBL/GenBank/DDBJ databases">
        <authorList>
            <person name="Peeters C."/>
        </authorList>
    </citation>
    <scope>NUCLEOTIDE SEQUENCE [LARGE SCALE GENOMIC DNA]</scope>
    <source>
        <strain evidence="2 3">LMG 20602</strain>
    </source>
</reference>
<dbReference type="Pfam" id="PF12973">
    <property type="entry name" value="Cupin_7"/>
    <property type="match status" value="1"/>
</dbReference>
<dbReference type="Proteomes" id="UP000366065">
    <property type="component" value="Unassembled WGS sequence"/>
</dbReference>
<evidence type="ECO:0000259" key="1">
    <source>
        <dbReference type="Pfam" id="PF12973"/>
    </source>
</evidence>
<proteinExistence type="predicted"/>
<evidence type="ECO:0000313" key="2">
    <source>
        <dbReference type="EMBL" id="VVE45723.1"/>
    </source>
</evidence>
<accession>A0ABY6WA99</accession>
<name>A0ABY6WA99_9BURK</name>